<dbReference type="InParanoid" id="A0A165II38"/>
<feature type="compositionally biased region" description="Acidic residues" evidence="1">
    <location>
        <begin position="437"/>
        <end position="446"/>
    </location>
</feature>
<dbReference type="Proteomes" id="UP000077266">
    <property type="component" value="Unassembled WGS sequence"/>
</dbReference>
<evidence type="ECO:0000256" key="1">
    <source>
        <dbReference type="SAM" id="MobiDB-lite"/>
    </source>
</evidence>
<name>A0A165II38_EXIGL</name>
<reference evidence="2 3" key="1">
    <citation type="journal article" date="2016" name="Mol. Biol. Evol.">
        <title>Comparative Genomics of Early-Diverging Mushroom-Forming Fungi Provides Insights into the Origins of Lignocellulose Decay Capabilities.</title>
        <authorList>
            <person name="Nagy L.G."/>
            <person name="Riley R."/>
            <person name="Tritt A."/>
            <person name="Adam C."/>
            <person name="Daum C."/>
            <person name="Floudas D."/>
            <person name="Sun H."/>
            <person name="Yadav J.S."/>
            <person name="Pangilinan J."/>
            <person name="Larsson K.H."/>
            <person name="Matsuura K."/>
            <person name="Barry K."/>
            <person name="Labutti K."/>
            <person name="Kuo R."/>
            <person name="Ohm R.A."/>
            <person name="Bhattacharya S.S."/>
            <person name="Shirouzu T."/>
            <person name="Yoshinaga Y."/>
            <person name="Martin F.M."/>
            <person name="Grigoriev I.V."/>
            <person name="Hibbett D.S."/>
        </authorList>
    </citation>
    <scope>NUCLEOTIDE SEQUENCE [LARGE SCALE GENOMIC DNA]</scope>
    <source>
        <strain evidence="2 3">HHB12029</strain>
    </source>
</reference>
<accession>A0A165II38</accession>
<feature type="region of interest" description="Disordered" evidence="1">
    <location>
        <begin position="398"/>
        <end position="451"/>
    </location>
</feature>
<evidence type="ECO:0000313" key="3">
    <source>
        <dbReference type="Proteomes" id="UP000077266"/>
    </source>
</evidence>
<keyword evidence="3" id="KW-1185">Reference proteome</keyword>
<organism evidence="2 3">
    <name type="scientific">Exidia glandulosa HHB12029</name>
    <dbReference type="NCBI Taxonomy" id="1314781"/>
    <lineage>
        <taxon>Eukaryota</taxon>
        <taxon>Fungi</taxon>
        <taxon>Dikarya</taxon>
        <taxon>Basidiomycota</taxon>
        <taxon>Agaricomycotina</taxon>
        <taxon>Agaricomycetes</taxon>
        <taxon>Auriculariales</taxon>
        <taxon>Exidiaceae</taxon>
        <taxon>Exidia</taxon>
    </lineage>
</organism>
<sequence>MPKTICEARIVLPSQHLPFIRIPKTVLEDILVSAEDSRISRYFGMFAMRLFGHATLGPDQMIMDVSVQDEREAEQSTRWTDSWPKPSGWDYDERRIFLFACRDPVTVADWFTPAIRMNAPDWLGDNAKMEEQYGRLFSKAEYSARPNTQQTMRKEIWARDRHCVVTNMREESGENLVRCAHIIPKVCGPKFILGAFAQAYDISTASPQGSWTPGPLMSPYAAPQFFGKFSLYNGFFLFSPLNAFGRSHHALLSTPNAWLSTSDVVQVPRPFDARDEEEEVHNPRYTSHLLNDHNMRDNNKRHPLDPEIQPMVTFPDAANPTPYNVVTGMDAMIRTSAGRDGIDSPVADGIVATSDSPTVLIPPTELVNTAYCATLIHFFRTAEMDDIIQCINRTVTDRTNARGDGHGAAAPDGSSGDGVDDDAFSKDSEHVNLPSQSEDDDPDYVPESDSSGGMTDYVAILALLCQLPLPSEGMSPNSSLGSAVGELSSLLKTPEDAQRGAFPIPKVLGPTPEWALPADSNVVVP</sequence>
<protein>
    <submittedName>
        <fullName evidence="2">Uncharacterized protein</fullName>
    </submittedName>
</protein>
<dbReference type="EMBL" id="KV425990">
    <property type="protein sequence ID" value="KZV93432.1"/>
    <property type="molecule type" value="Genomic_DNA"/>
</dbReference>
<gene>
    <name evidence="2" type="ORF">EXIGLDRAFT_835731</name>
</gene>
<proteinExistence type="predicted"/>
<dbReference type="AlphaFoldDB" id="A0A165II38"/>
<evidence type="ECO:0000313" key="2">
    <source>
        <dbReference type="EMBL" id="KZV93432.1"/>
    </source>
</evidence>